<evidence type="ECO:0008006" key="3">
    <source>
        <dbReference type="Google" id="ProtNLM"/>
    </source>
</evidence>
<evidence type="ECO:0000313" key="1">
    <source>
        <dbReference type="EMBL" id="OWL95371.1"/>
    </source>
</evidence>
<dbReference type="Pfam" id="PF11369">
    <property type="entry name" value="DUF3160"/>
    <property type="match status" value="1"/>
</dbReference>
<organism evidence="1 2">
    <name type="scientific">Deinococcus indicus</name>
    <dbReference type="NCBI Taxonomy" id="223556"/>
    <lineage>
        <taxon>Bacteria</taxon>
        <taxon>Thermotogati</taxon>
        <taxon>Deinococcota</taxon>
        <taxon>Deinococci</taxon>
        <taxon>Deinococcales</taxon>
        <taxon>Deinococcaceae</taxon>
        <taxon>Deinococcus</taxon>
    </lineage>
</organism>
<dbReference type="SMART" id="SM01325">
    <property type="entry name" value="DUF3160"/>
    <property type="match status" value="1"/>
</dbReference>
<protein>
    <recommendedName>
        <fullName evidence="3">DUF3160 domain-containing protein</fullName>
    </recommendedName>
</protein>
<dbReference type="InterPro" id="IPR022601">
    <property type="entry name" value="DUF3160"/>
</dbReference>
<sequence length="703" mass="77029">MERDAGSAGRPAPELTGRPAAWYDDRMRPLACVLTVSLLGSALAAPTPYSLPVNLGLLKSPLVSGNADLGLDPLNAAQRSALSRNGFVITPAQWRQFDAVYESTRYAEQPVFVTADATLHVYHLIFAKLLRDLERESLAPAARRLTTLLVADSRRQLAALKGTPLEADARLTLAYLAVAQKLADPAVTPPAEVAALVAAELKLIDAHQGIASSPIFSGSGLREDYSQYVPRGHYTKSEALKRYFRTMMWLGRMNLRVEKASETRVAGLLTSLMGANAEAQKLWARIYDPTALLVGRSDDLNYRQYAQALRAAAGGQVRRLADPAVLAAFQAELRKLPPPQVNSAVVVAKPGEGREVRDTQTLGFRLMGQRFTLDGAAFQRLVYREVGTDEQPRLLPSGLDLLAVLGSDAALNELRRTGQTQYANYETNMARLRANFAALNQSDWTANVYSGWLYTLQALAKPDPRDARYPAFMRTPAWTRKEMLTALGSWTELRHDTILYAKQTMAELGGGGQPPQPPRGYVEPNPALWARLQTLEVLTRRVLKDQGVLSERTAQNLDSLRDMLAFLGAATTKQLAGTPLTRDEYDRIHYFGGWLEEMKMASADPEDGENASEFDEDAMAAVVADVATGGDSALEEGTGFIHELYAVVPDGRGGLQVARGGVYSQYEFTVPVSGRLTDEAWRAQLRQGRVPPTHPWLDGVLVK</sequence>
<proteinExistence type="predicted"/>
<dbReference type="AlphaFoldDB" id="A0A246BJ91"/>
<dbReference type="Proteomes" id="UP000197208">
    <property type="component" value="Unassembled WGS sequence"/>
</dbReference>
<evidence type="ECO:0000313" key="2">
    <source>
        <dbReference type="Proteomes" id="UP000197208"/>
    </source>
</evidence>
<name>A0A246BJ91_9DEIO</name>
<gene>
    <name evidence="1" type="ORF">CBQ26_12290</name>
</gene>
<keyword evidence="2" id="KW-1185">Reference proteome</keyword>
<reference evidence="1 2" key="1">
    <citation type="submission" date="2017-05" db="EMBL/GenBank/DDBJ databases">
        <title>De novo genome assembly of Deniococcus indicus strain DR1.</title>
        <authorList>
            <person name="Chauhan D."/>
            <person name="Yennamalli R.M."/>
            <person name="Priyadarshini R."/>
        </authorList>
    </citation>
    <scope>NUCLEOTIDE SEQUENCE [LARGE SCALE GENOMIC DNA]</scope>
    <source>
        <strain evidence="1 2">DR1</strain>
    </source>
</reference>
<comment type="caution">
    <text evidence="1">The sequence shown here is derived from an EMBL/GenBank/DDBJ whole genome shotgun (WGS) entry which is preliminary data.</text>
</comment>
<dbReference type="EMBL" id="NHMK01000017">
    <property type="protein sequence ID" value="OWL95371.1"/>
    <property type="molecule type" value="Genomic_DNA"/>
</dbReference>
<accession>A0A246BJ91</accession>
<dbReference type="OrthoDB" id="353549at2"/>